<evidence type="ECO:0000313" key="3">
    <source>
        <dbReference type="Proteomes" id="UP001208689"/>
    </source>
</evidence>
<dbReference type="Pfam" id="PF00211">
    <property type="entry name" value="Guanylate_cyc"/>
    <property type="match status" value="1"/>
</dbReference>
<gene>
    <name evidence="2" type="ORF">NEF87_002687</name>
</gene>
<dbReference type="InterPro" id="IPR001054">
    <property type="entry name" value="A/G_cyclase"/>
</dbReference>
<dbReference type="SUPFAM" id="SSF55073">
    <property type="entry name" value="Nucleotide cyclase"/>
    <property type="match status" value="1"/>
</dbReference>
<dbReference type="Gene3D" id="3.30.70.1230">
    <property type="entry name" value="Nucleotide cyclase"/>
    <property type="match status" value="1"/>
</dbReference>
<dbReference type="EMBL" id="CP104013">
    <property type="protein sequence ID" value="UYP46402.1"/>
    <property type="molecule type" value="Genomic_DNA"/>
</dbReference>
<sequence length="237" mass="27011">MVDVQLLNSFINKKKNPGKKNINKFPNDDEIAIGEVRTLNASIMVFDIANSSKYSEIEFIKYISPVLHMVFNEVSQNGGVVDKYTGDGAMISFCSSDQNGKWACDQALKTAIYISQLLVYFIDKKKFPEIKIRVGIDFGTIKVERIGIKNKSQLIIVGQPAIAAKRLESIGKKHASFKEKITICIGYDVFFQLSKEKKDNCEEIEPPFYCCSYFRKMKSNFQELKNYKIFAYSGRET</sequence>
<keyword evidence="3" id="KW-1185">Reference proteome</keyword>
<dbReference type="Proteomes" id="UP001208689">
    <property type="component" value="Chromosome"/>
</dbReference>
<accession>A0ABY6HVL5</accession>
<feature type="domain" description="Guanylate cyclase" evidence="1">
    <location>
        <begin position="37"/>
        <end position="168"/>
    </location>
</feature>
<name>A0ABY6HVL5_9ARCH</name>
<organism evidence="2 3">
    <name type="scientific">Candidatus Lokiarchaeum ossiferum</name>
    <dbReference type="NCBI Taxonomy" id="2951803"/>
    <lineage>
        <taxon>Archaea</taxon>
        <taxon>Promethearchaeati</taxon>
        <taxon>Promethearchaeota</taxon>
        <taxon>Promethearchaeia</taxon>
        <taxon>Promethearchaeales</taxon>
        <taxon>Promethearchaeaceae</taxon>
        <taxon>Candidatus Lokiarchaeum</taxon>
    </lineage>
</organism>
<evidence type="ECO:0000313" key="2">
    <source>
        <dbReference type="EMBL" id="UYP46402.1"/>
    </source>
</evidence>
<protein>
    <recommendedName>
        <fullName evidence="1">Guanylate cyclase domain-containing protein</fullName>
    </recommendedName>
</protein>
<proteinExistence type="predicted"/>
<dbReference type="InterPro" id="IPR029787">
    <property type="entry name" value="Nucleotide_cyclase"/>
</dbReference>
<evidence type="ECO:0000259" key="1">
    <source>
        <dbReference type="PROSITE" id="PS50125"/>
    </source>
</evidence>
<dbReference type="PROSITE" id="PS50125">
    <property type="entry name" value="GUANYLATE_CYCLASE_2"/>
    <property type="match status" value="1"/>
</dbReference>
<reference evidence="2" key="1">
    <citation type="submission" date="2022-09" db="EMBL/GenBank/DDBJ databases">
        <title>Actin cytoskeleton and complex cell architecture in an #Asgard archaeon.</title>
        <authorList>
            <person name="Ponce Toledo R.I."/>
            <person name="Schleper C."/>
            <person name="Rodrigues Oliveira T."/>
            <person name="Wollweber F."/>
            <person name="Xu J."/>
            <person name="Rittmann S."/>
            <person name="Klingl A."/>
            <person name="Pilhofer M."/>
        </authorList>
    </citation>
    <scope>NUCLEOTIDE SEQUENCE</scope>
    <source>
        <strain evidence="2">B-35</strain>
    </source>
</reference>